<dbReference type="PANTHER" id="PTHR14700">
    <property type="entry name" value="PENTATRICOPEPTIDE REPEAT-CONTAINING PROTEIN 2, MITOCHONDRIAL"/>
    <property type="match status" value="1"/>
</dbReference>
<dbReference type="InterPro" id="IPR034629">
    <property type="entry name" value="PTCD2"/>
</dbReference>
<name>A0A6B0VDY0_IXORI</name>
<dbReference type="EMBL" id="GIFC01017732">
    <property type="protein sequence ID" value="MXU99815.1"/>
    <property type="molecule type" value="Transcribed_RNA"/>
</dbReference>
<accession>A0A6B0VDY0</accession>
<proteinExistence type="predicted"/>
<evidence type="ECO:0000313" key="2">
    <source>
        <dbReference type="EMBL" id="MXU99815.1"/>
    </source>
</evidence>
<dbReference type="GO" id="GO:0005739">
    <property type="term" value="C:mitochondrion"/>
    <property type="evidence" value="ECO:0007669"/>
    <property type="project" value="InterPro"/>
</dbReference>
<feature type="region of interest" description="Disordered" evidence="1">
    <location>
        <begin position="457"/>
        <end position="504"/>
    </location>
</feature>
<protein>
    <submittedName>
        <fullName evidence="2">Putative pentatricopeptide repeat-containing protein 2 mitochondrial-like isoform x1</fullName>
    </submittedName>
</protein>
<dbReference type="PANTHER" id="PTHR14700:SF0">
    <property type="entry name" value="PENTATRICOPEPTIDE REPEAT-CONTAINING PROTEIN 2, MITOCHONDRIAL"/>
    <property type="match status" value="1"/>
</dbReference>
<dbReference type="AlphaFoldDB" id="A0A6B0VDY0"/>
<dbReference type="GO" id="GO:0050684">
    <property type="term" value="P:regulation of mRNA processing"/>
    <property type="evidence" value="ECO:0007669"/>
    <property type="project" value="InterPro"/>
</dbReference>
<dbReference type="GO" id="GO:0007005">
    <property type="term" value="P:mitochondrion organization"/>
    <property type="evidence" value="ECO:0007669"/>
    <property type="project" value="TreeGrafter"/>
</dbReference>
<reference evidence="2" key="1">
    <citation type="submission" date="2019-12" db="EMBL/GenBank/DDBJ databases">
        <title>An insight into the sialome of adult female Ixodes ricinus ticks feeding for 6 days.</title>
        <authorList>
            <person name="Perner J."/>
            <person name="Ribeiro J.M.C."/>
        </authorList>
    </citation>
    <scope>NUCLEOTIDE SEQUENCE</scope>
    <source>
        <strain evidence="2">Semi-engorged</strain>
        <tissue evidence="2">Salivary glands</tissue>
    </source>
</reference>
<sequence length="504" mass="58130">MEVYLCSVFSLWAAAFLWATRTLLSSSLFLLPRRWVPNLFLMNLRARLSLDTLSNSMARLSKGAKPHTSRIRSRTKRVCLESAPFLREGRGLYSFFVTLWPFPRPTASLYCTPMPSIYFFSVFTDARSLYGASFLGLDKYLEQRERTRQQFTGSKDKFFQRISQYFNAEGAGTGMVFTEDLKHVVCLCEDKEEDIDLVIRMMKRFNQQNKELRFGTFVFGPVALRLFYHLRKPDIVVQVLKDEELDGFFDQFSSYQIAMDLLFKEQRYQDALDVFASIQNKQLYGTKYPRECMVLALASCYKLNTREHYEYAVRLVQEARSVGALVLRKGLAFAAALAINHNEPKVAMELLALTAQLNYITVLNLRMMALADLDRLEDVFLTLRSIVHQDVPVQSRVEHQVLPETVMKVEQSLERLGDKEKAHIFEQMKRALKENNHLSEKSLDELLCQPLQQRPFNRDRDLDRTASSGIGGTYMSGQRVSIRGSRGVQQHPSRHRQGLGDVDD</sequence>
<organism evidence="2">
    <name type="scientific">Ixodes ricinus</name>
    <name type="common">Common tick</name>
    <name type="synonym">Acarus ricinus</name>
    <dbReference type="NCBI Taxonomy" id="34613"/>
    <lineage>
        <taxon>Eukaryota</taxon>
        <taxon>Metazoa</taxon>
        <taxon>Ecdysozoa</taxon>
        <taxon>Arthropoda</taxon>
        <taxon>Chelicerata</taxon>
        <taxon>Arachnida</taxon>
        <taxon>Acari</taxon>
        <taxon>Parasitiformes</taxon>
        <taxon>Ixodida</taxon>
        <taxon>Ixodoidea</taxon>
        <taxon>Ixodidae</taxon>
        <taxon>Ixodinae</taxon>
        <taxon>Ixodes</taxon>
    </lineage>
</organism>
<dbReference type="GO" id="GO:0003723">
    <property type="term" value="F:RNA binding"/>
    <property type="evidence" value="ECO:0007669"/>
    <property type="project" value="TreeGrafter"/>
</dbReference>
<evidence type="ECO:0000256" key="1">
    <source>
        <dbReference type="SAM" id="MobiDB-lite"/>
    </source>
</evidence>